<dbReference type="Proteomes" id="UP000005546">
    <property type="component" value="Unassembled WGS sequence"/>
</dbReference>
<accession>F3QSM6</accession>
<evidence type="ECO:0000313" key="1">
    <source>
        <dbReference type="EMBL" id="EGG55313.1"/>
    </source>
</evidence>
<protein>
    <submittedName>
        <fullName evidence="1">Conserved domain protein</fullName>
    </submittedName>
</protein>
<name>F3QSM6_9BACT</name>
<reference evidence="1 2" key="1">
    <citation type="submission" date="2011-02" db="EMBL/GenBank/DDBJ databases">
        <authorList>
            <person name="Weinstock G."/>
            <person name="Sodergren E."/>
            <person name="Clifton S."/>
            <person name="Fulton L."/>
            <person name="Fulton B."/>
            <person name="Courtney L."/>
            <person name="Fronick C."/>
            <person name="Harrison M."/>
            <person name="Strong C."/>
            <person name="Farmer C."/>
            <person name="Delahaunty K."/>
            <person name="Markovic C."/>
            <person name="Hall O."/>
            <person name="Minx P."/>
            <person name="Tomlinson C."/>
            <person name="Mitreva M."/>
            <person name="Hou S."/>
            <person name="Chen J."/>
            <person name="Wollam A."/>
            <person name="Pepin K.H."/>
            <person name="Johnson M."/>
            <person name="Bhonagiri V."/>
            <person name="Zhang X."/>
            <person name="Suruliraj S."/>
            <person name="Warren W."/>
            <person name="Chinwalla A."/>
            <person name="Mardis E.R."/>
            <person name="Wilson R.K."/>
        </authorList>
    </citation>
    <scope>NUCLEOTIDE SEQUENCE [LARGE SCALE GENOMIC DNA]</scope>
    <source>
        <strain evidence="1 2">YIT 11841</strain>
    </source>
</reference>
<dbReference type="EMBL" id="AFBR01000028">
    <property type="protein sequence ID" value="EGG55313.1"/>
    <property type="molecule type" value="Genomic_DNA"/>
</dbReference>
<dbReference type="STRING" id="762982.HMPREF9442_01186"/>
<organism evidence="1 2">
    <name type="scientific">Paraprevotella xylaniphila YIT 11841</name>
    <dbReference type="NCBI Taxonomy" id="762982"/>
    <lineage>
        <taxon>Bacteria</taxon>
        <taxon>Pseudomonadati</taxon>
        <taxon>Bacteroidota</taxon>
        <taxon>Bacteroidia</taxon>
        <taxon>Bacteroidales</taxon>
        <taxon>Prevotellaceae</taxon>
        <taxon>Paraprevotella</taxon>
    </lineage>
</organism>
<proteinExistence type="predicted"/>
<keyword evidence="2" id="KW-1185">Reference proteome</keyword>
<comment type="caution">
    <text evidence="1">The sequence shown here is derived from an EMBL/GenBank/DDBJ whole genome shotgun (WGS) entry which is preliminary data.</text>
</comment>
<dbReference type="HOGENOM" id="CLU_160489_0_0_10"/>
<sequence length="147" mass="16134">MFNSKGKAIMFCLTLFKFLSMEQNAAKIVTSAILDMDFKTVVVAGNAYIIMPPTMKKLAGAGYWLSGIKGDTIKEVFLSKDNIEAFSHALSWLIQGDESLFEELLNGTDKELSDALEEAYSLISAENFSKLLALAKNVANLTAKPKQ</sequence>
<dbReference type="eggNOG" id="ENOG5033MG6">
    <property type="taxonomic scope" value="Bacteria"/>
</dbReference>
<dbReference type="AlphaFoldDB" id="F3QSM6"/>
<evidence type="ECO:0000313" key="2">
    <source>
        <dbReference type="Proteomes" id="UP000005546"/>
    </source>
</evidence>
<gene>
    <name evidence="1" type="ORF">HMPREF9442_01186</name>
</gene>